<dbReference type="Proteomes" id="UP000236291">
    <property type="component" value="Unassembled WGS sequence"/>
</dbReference>
<dbReference type="AlphaFoldDB" id="A0A2K3M561"/>
<dbReference type="InterPro" id="IPR036691">
    <property type="entry name" value="Endo/exonu/phosph_ase_sf"/>
</dbReference>
<dbReference type="Gene3D" id="3.60.10.10">
    <property type="entry name" value="Endonuclease/exonuclease/phosphatase"/>
    <property type="match status" value="1"/>
</dbReference>
<evidence type="ECO:0008006" key="3">
    <source>
        <dbReference type="Google" id="ProtNLM"/>
    </source>
</evidence>
<dbReference type="STRING" id="57577.A0A2K3M561"/>
<protein>
    <recommendedName>
        <fullName evidence="3">Endonuclease/exonuclease/phosphatase family protein</fullName>
    </recommendedName>
</protein>
<accession>A0A2K3M561</accession>
<reference evidence="1 2" key="1">
    <citation type="journal article" date="2014" name="Am. J. Bot.">
        <title>Genome assembly and annotation for red clover (Trifolium pratense; Fabaceae).</title>
        <authorList>
            <person name="Istvanek J."/>
            <person name="Jaros M."/>
            <person name="Krenek A."/>
            <person name="Repkova J."/>
        </authorList>
    </citation>
    <scope>NUCLEOTIDE SEQUENCE [LARGE SCALE GENOMIC DNA]</scope>
    <source>
        <strain evidence="2">cv. Tatra</strain>
        <tissue evidence="1">Young leaves</tissue>
    </source>
</reference>
<dbReference type="PANTHER" id="PTHR33710:SF79">
    <property type="entry name" value="OS06G0205337 PROTEIN"/>
    <property type="match status" value="1"/>
</dbReference>
<evidence type="ECO:0000313" key="1">
    <source>
        <dbReference type="EMBL" id="PNX85909.1"/>
    </source>
</evidence>
<dbReference type="PANTHER" id="PTHR33710">
    <property type="entry name" value="BNAC02G09200D PROTEIN"/>
    <property type="match status" value="1"/>
</dbReference>
<organism evidence="1 2">
    <name type="scientific">Trifolium pratense</name>
    <name type="common">Red clover</name>
    <dbReference type="NCBI Taxonomy" id="57577"/>
    <lineage>
        <taxon>Eukaryota</taxon>
        <taxon>Viridiplantae</taxon>
        <taxon>Streptophyta</taxon>
        <taxon>Embryophyta</taxon>
        <taxon>Tracheophyta</taxon>
        <taxon>Spermatophyta</taxon>
        <taxon>Magnoliopsida</taxon>
        <taxon>eudicotyledons</taxon>
        <taxon>Gunneridae</taxon>
        <taxon>Pentapetalae</taxon>
        <taxon>rosids</taxon>
        <taxon>fabids</taxon>
        <taxon>Fabales</taxon>
        <taxon>Fabaceae</taxon>
        <taxon>Papilionoideae</taxon>
        <taxon>50 kb inversion clade</taxon>
        <taxon>NPAAA clade</taxon>
        <taxon>Hologalegina</taxon>
        <taxon>IRL clade</taxon>
        <taxon>Trifolieae</taxon>
        <taxon>Trifolium</taxon>
    </lineage>
</organism>
<reference evidence="1 2" key="2">
    <citation type="journal article" date="2017" name="Front. Plant Sci.">
        <title>Gene Classification and Mining of Molecular Markers Useful in Red Clover (Trifolium pratense) Breeding.</title>
        <authorList>
            <person name="Istvanek J."/>
            <person name="Dluhosova J."/>
            <person name="Dluhos P."/>
            <person name="Patkova L."/>
            <person name="Nedelnik J."/>
            <person name="Repkova J."/>
        </authorList>
    </citation>
    <scope>NUCLEOTIDE SEQUENCE [LARGE SCALE GENOMIC DNA]</scope>
    <source>
        <strain evidence="2">cv. Tatra</strain>
        <tissue evidence="1">Young leaves</tissue>
    </source>
</reference>
<gene>
    <name evidence="1" type="ORF">L195_g041983</name>
</gene>
<name>A0A2K3M561_TRIPR</name>
<dbReference type="SUPFAM" id="SSF56219">
    <property type="entry name" value="DNase I-like"/>
    <property type="match status" value="1"/>
</dbReference>
<feature type="non-terminal residue" evidence="1">
    <location>
        <position position="211"/>
    </location>
</feature>
<proteinExistence type="predicted"/>
<evidence type="ECO:0000313" key="2">
    <source>
        <dbReference type="Proteomes" id="UP000236291"/>
    </source>
</evidence>
<comment type="caution">
    <text evidence="1">The sequence shown here is derived from an EMBL/GenBank/DDBJ whole genome shotgun (WGS) entry which is preliminary data.</text>
</comment>
<sequence>MGDFNDILSNEEKRSRDDHPPWRIRGFREAIQDCNLIDIPLQGYPFTWIRRRGKPDMVEEKLDRAMATQRWIDLFPNSKLSNLIADRSNHSPILLSLIDRDNRNVKRPFRFENAWLKENELQNVVTSSWRRDEELEVLEKLNQCREDLERWGKQMRLRFKKDIDQCRVELEALREDEAFHEEYTTIRNKMSLLLSQEDAFWRQRAKVHWLQ</sequence>
<dbReference type="EMBL" id="ASHM01049864">
    <property type="protein sequence ID" value="PNX85909.1"/>
    <property type="molecule type" value="Genomic_DNA"/>
</dbReference>